<sequence length="619" mass="68473">MKRRTKEREKKLRRREKLKEKGKDKGKRLVESKSPYRISSSALSNSSASTNDESTNTLDSRDSASEEEDNALVVDLCSPDRCIDQFSCRDINGENNVSSDCCISKQSKSLKQSPRLRKDFLQDESCWYDDSKDEPQWQLKERTRNRARRCHSISSANYGRDRHEYNSCNCDHQEDYRVTGSCFLSTAVSGREMKMARKAGVEKPRVQYRGCYTLDSFIVPNGCHVGSTQKNAIPKEAWETLDAPKKTSLDKTDNASGSVDNVDLLKPVDCDTSGCEKLGVGCEPVPLASESSGNLYKSETYQPCGELSKAASCEETLMMNKQDCNSTNDEGSRLMTNSTCSDSSSSCKREGDRESSSSSMTSSSTQNPESSSSESEESPNSTLYTTSLRTASCSLLETCARNGFREYRPKATRLAQNDRFGFNVSPFQGQLLHHPNMHVPPHSSAIMGLRNHSWAAPTDGNSSPRVLGVPGKQSVYPVRCVASVFGHIRPEPIHEAAASFRAIPPSPPCQNGTQHIAGHPHTDMNTKMHPSDLKPLSQKDPPEDKNTSQDTDAPFSLFQFNLPIVSPAPPSSKYDKTGELAARTPLAQVQAQLCSKEQTDVKEYNLFSTKDSGISFSFM</sequence>
<organism evidence="2">
    <name type="scientific">Arundo donax</name>
    <name type="common">Giant reed</name>
    <name type="synonym">Donax arundinaceus</name>
    <dbReference type="NCBI Taxonomy" id="35708"/>
    <lineage>
        <taxon>Eukaryota</taxon>
        <taxon>Viridiplantae</taxon>
        <taxon>Streptophyta</taxon>
        <taxon>Embryophyta</taxon>
        <taxon>Tracheophyta</taxon>
        <taxon>Spermatophyta</taxon>
        <taxon>Magnoliopsida</taxon>
        <taxon>Liliopsida</taxon>
        <taxon>Poales</taxon>
        <taxon>Poaceae</taxon>
        <taxon>PACMAD clade</taxon>
        <taxon>Arundinoideae</taxon>
        <taxon>Arundineae</taxon>
        <taxon>Arundo</taxon>
    </lineage>
</organism>
<reference evidence="2" key="2">
    <citation type="journal article" date="2015" name="Data Brief">
        <title>Shoot transcriptome of the giant reed, Arundo donax.</title>
        <authorList>
            <person name="Barrero R.A."/>
            <person name="Guerrero F.D."/>
            <person name="Moolhuijzen P."/>
            <person name="Goolsby J.A."/>
            <person name="Tidwell J."/>
            <person name="Bellgard S.E."/>
            <person name="Bellgard M.I."/>
        </authorList>
    </citation>
    <scope>NUCLEOTIDE SEQUENCE</scope>
    <source>
        <tissue evidence="2">Shoot tissue taken approximately 20 cm above the soil surface</tissue>
    </source>
</reference>
<accession>A0A0A8Z6C0</accession>
<dbReference type="AlphaFoldDB" id="A0A0A8Z6C0"/>
<dbReference type="EMBL" id="GBRH01262946">
    <property type="protein sequence ID" value="JAD34949.1"/>
    <property type="molecule type" value="Transcribed_RNA"/>
</dbReference>
<reference evidence="2" key="1">
    <citation type="submission" date="2014-09" db="EMBL/GenBank/DDBJ databases">
        <authorList>
            <person name="Magalhaes I.L.F."/>
            <person name="Oliveira U."/>
            <person name="Santos F.R."/>
            <person name="Vidigal T.H.D.A."/>
            <person name="Brescovit A.D."/>
            <person name="Santos A.J."/>
        </authorList>
    </citation>
    <scope>NUCLEOTIDE SEQUENCE</scope>
    <source>
        <tissue evidence="2">Shoot tissue taken approximately 20 cm above the soil surface</tissue>
    </source>
</reference>
<name>A0A0A8Z6C0_ARUDO</name>
<feature type="compositionally biased region" description="Basic and acidic residues" evidence="1">
    <location>
        <begin position="520"/>
        <end position="532"/>
    </location>
</feature>
<evidence type="ECO:0000313" key="2">
    <source>
        <dbReference type="EMBL" id="JAD34949.1"/>
    </source>
</evidence>
<feature type="compositionally biased region" description="Basic and acidic residues" evidence="1">
    <location>
        <begin position="1"/>
        <end position="10"/>
    </location>
</feature>
<feature type="compositionally biased region" description="Polar residues" evidence="1">
    <location>
        <begin position="325"/>
        <end position="337"/>
    </location>
</feature>
<evidence type="ECO:0000256" key="1">
    <source>
        <dbReference type="SAM" id="MobiDB-lite"/>
    </source>
</evidence>
<feature type="region of interest" description="Disordered" evidence="1">
    <location>
        <begin position="325"/>
        <end position="383"/>
    </location>
</feature>
<feature type="compositionally biased region" description="Low complexity" evidence="1">
    <location>
        <begin position="356"/>
        <end position="381"/>
    </location>
</feature>
<feature type="region of interest" description="Disordered" evidence="1">
    <location>
        <begin position="1"/>
        <end position="67"/>
    </location>
</feature>
<feature type="compositionally biased region" description="Low complexity" evidence="1">
    <location>
        <begin position="39"/>
        <end position="49"/>
    </location>
</feature>
<proteinExistence type="predicted"/>
<feature type="region of interest" description="Disordered" evidence="1">
    <location>
        <begin position="510"/>
        <end position="553"/>
    </location>
</feature>
<protein>
    <submittedName>
        <fullName evidence="2">Uncharacterized protein</fullName>
    </submittedName>
</protein>
<feature type="compositionally biased region" description="Basic and acidic residues" evidence="1">
    <location>
        <begin position="17"/>
        <end position="31"/>
    </location>
</feature>